<feature type="non-terminal residue" evidence="2">
    <location>
        <position position="1"/>
    </location>
</feature>
<evidence type="ECO:0000313" key="3">
    <source>
        <dbReference type="Proteomes" id="UP000269134"/>
    </source>
</evidence>
<protein>
    <submittedName>
        <fullName evidence="2">Type VI secretion system tip protein VgrG</fullName>
    </submittedName>
</protein>
<gene>
    <name evidence="2" type="ORF">EA795_18235</name>
</gene>
<proteinExistence type="predicted"/>
<reference evidence="2 3" key="1">
    <citation type="submission" date="2018-10" db="EMBL/GenBank/DDBJ databases">
        <title>Pseudomonas sp. GL14 genome.</title>
        <authorList>
            <person name="Peng J."/>
            <person name="Liu Z.-P."/>
        </authorList>
    </citation>
    <scope>NUCLEOTIDE SEQUENCE [LARGE SCALE GENOMIC DNA]</scope>
    <source>
        <strain evidence="2 3">GL14</strain>
    </source>
</reference>
<dbReference type="Proteomes" id="UP000269134">
    <property type="component" value="Unassembled WGS sequence"/>
</dbReference>
<sequence length="80" mass="8202">VTLNGATIRINSGGAPGSGSGARPILPGQARLADTDKAGNLLERHPPQDISRLAPPAGICVECLHKAIREQTAILSGEQP</sequence>
<keyword evidence="3" id="KW-1185">Reference proteome</keyword>
<name>A0ABX9UWA9_9GAMM</name>
<comment type="caution">
    <text evidence="2">The sequence shown here is derived from an EMBL/GenBank/DDBJ whole genome shotgun (WGS) entry which is preliminary data.</text>
</comment>
<feature type="region of interest" description="Disordered" evidence="1">
    <location>
        <begin position="1"/>
        <end position="26"/>
    </location>
</feature>
<dbReference type="EMBL" id="RFFL01000016">
    <property type="protein sequence ID" value="RMH97640.1"/>
    <property type="molecule type" value="Genomic_DNA"/>
</dbReference>
<evidence type="ECO:0000313" key="2">
    <source>
        <dbReference type="EMBL" id="RMH97640.1"/>
    </source>
</evidence>
<evidence type="ECO:0000256" key="1">
    <source>
        <dbReference type="SAM" id="MobiDB-lite"/>
    </source>
</evidence>
<organism evidence="2 3">
    <name type="scientific">Stutzerimonas nitrititolerans</name>
    <dbReference type="NCBI Taxonomy" id="2482751"/>
    <lineage>
        <taxon>Bacteria</taxon>
        <taxon>Pseudomonadati</taxon>
        <taxon>Pseudomonadota</taxon>
        <taxon>Gammaproteobacteria</taxon>
        <taxon>Pseudomonadales</taxon>
        <taxon>Pseudomonadaceae</taxon>
        <taxon>Stutzerimonas</taxon>
    </lineage>
</organism>
<accession>A0ABX9UWA9</accession>